<keyword evidence="4" id="KW-1185">Reference proteome</keyword>
<dbReference type="EMBL" id="PIEU01000001">
    <property type="protein sequence ID" value="PZL78264.1"/>
    <property type="molecule type" value="Genomic_DNA"/>
</dbReference>
<protein>
    <recommendedName>
        <fullName evidence="5">GNAT family acetyltransferase</fullName>
    </recommendedName>
</protein>
<dbReference type="Gene3D" id="3.40.630.30">
    <property type="match status" value="1"/>
</dbReference>
<name>A0A2W3ZVL8_9ENTE</name>
<dbReference type="GO" id="GO:0016746">
    <property type="term" value="F:acyltransferase activity"/>
    <property type="evidence" value="ECO:0007669"/>
    <property type="project" value="UniProtKB-KW"/>
</dbReference>
<evidence type="ECO:0000313" key="4">
    <source>
        <dbReference type="Proteomes" id="UP000249828"/>
    </source>
</evidence>
<dbReference type="AlphaFoldDB" id="A0A2W3ZVL8"/>
<evidence type="ECO:0000313" key="3">
    <source>
        <dbReference type="EMBL" id="PZL78264.1"/>
    </source>
</evidence>
<keyword evidence="2" id="KW-0012">Acyltransferase</keyword>
<accession>A0A2W3ZVL8</accession>
<gene>
    <name evidence="3" type="ORF">CI088_00405</name>
</gene>
<dbReference type="PANTHER" id="PTHR36449:SF1">
    <property type="entry name" value="ACETYLTRANSFERASE"/>
    <property type="match status" value="1"/>
</dbReference>
<organism evidence="3 4">
    <name type="scientific">Enterococcus plantarum</name>
    <dbReference type="NCBI Taxonomy" id="1077675"/>
    <lineage>
        <taxon>Bacteria</taxon>
        <taxon>Bacillati</taxon>
        <taxon>Bacillota</taxon>
        <taxon>Bacilli</taxon>
        <taxon>Lactobacillales</taxon>
        <taxon>Enterococcaceae</taxon>
        <taxon>Enterococcus</taxon>
    </lineage>
</organism>
<proteinExistence type="predicted"/>
<reference evidence="3 4" key="1">
    <citation type="submission" date="2017-11" db="EMBL/GenBank/DDBJ databases">
        <title>Draft genome sequence of Enterococcus plantarum TRW2 strain isolated from lettuce.</title>
        <authorList>
            <person name="Kim E.B."/>
            <person name="Marco M.L."/>
            <person name="Williams T.R."/>
            <person name="You I.H."/>
        </authorList>
    </citation>
    <scope>NUCLEOTIDE SEQUENCE [LARGE SCALE GENOMIC DNA]</scope>
    <source>
        <strain evidence="3 4">TRW2</strain>
    </source>
</reference>
<evidence type="ECO:0000256" key="1">
    <source>
        <dbReference type="ARBA" id="ARBA00022679"/>
    </source>
</evidence>
<sequence length="198" mass="23130">MKDYLLFSLSELLDEYEEGEVNEKLKKFKCDKEKDLESFLHYSACAYELNGLGRTFLFLDQELLKQDDFVVMGFFTIAQTSYDISEMSKKKRRKVLGSSVPGRDSLNSFPAFLIGQLGRSDYYTSHDIPGYKMLHECYLRLKEVSKMIGGKHVILECRECMFEKFYKNQGFKKITNELSSKGLYTLYIKIEFSELLPE</sequence>
<comment type="caution">
    <text evidence="3">The sequence shown here is derived from an EMBL/GenBank/DDBJ whole genome shotgun (WGS) entry which is preliminary data.</text>
</comment>
<dbReference type="Proteomes" id="UP000249828">
    <property type="component" value="Unassembled WGS sequence"/>
</dbReference>
<evidence type="ECO:0008006" key="5">
    <source>
        <dbReference type="Google" id="ProtNLM"/>
    </source>
</evidence>
<dbReference type="RefSeq" id="WP_111246805.1">
    <property type="nucleotide sequence ID" value="NZ_PIEU01000001.1"/>
</dbReference>
<keyword evidence="1" id="KW-0808">Transferase</keyword>
<dbReference type="PANTHER" id="PTHR36449">
    <property type="entry name" value="ACETYLTRANSFERASE-RELATED"/>
    <property type="match status" value="1"/>
</dbReference>
<evidence type="ECO:0000256" key="2">
    <source>
        <dbReference type="ARBA" id="ARBA00023315"/>
    </source>
</evidence>